<gene>
    <name evidence="2" type="ORF">TH66_06705</name>
    <name evidence="3" type="ORF">TR74_17075</name>
</gene>
<dbReference type="Pfam" id="PF07179">
    <property type="entry name" value="SseB"/>
    <property type="match status" value="1"/>
</dbReference>
<dbReference type="EMBL" id="JYIJ01000014">
    <property type="protein sequence ID" value="KWX04883.1"/>
    <property type="molecule type" value="Genomic_DNA"/>
</dbReference>
<dbReference type="Proteomes" id="UP000070659">
    <property type="component" value="Unassembled WGS sequence"/>
</dbReference>
<reference evidence="2 5" key="2">
    <citation type="submission" date="2015-02" db="EMBL/GenBank/DDBJ databases">
        <title>Physiological reanalysis, assessment of diazotrophy, and genome sequences of multiple isolates of Streptomyces thermoautotrophicus.</title>
        <authorList>
            <person name="MacKellar D.C."/>
            <person name="Lieber L."/>
            <person name="Norman J."/>
            <person name="Bolger A."/>
            <person name="Tobin C."/>
            <person name="Murray J.W."/>
            <person name="Prell J."/>
        </authorList>
    </citation>
    <scope>NUCLEOTIDE SEQUENCE [LARGE SCALE GENOMIC DNA]</scope>
    <source>
        <strain evidence="2 5">UBT1</strain>
    </source>
</reference>
<protein>
    <recommendedName>
        <fullName evidence="1">SseB protein N-terminal domain-containing protein</fullName>
    </recommendedName>
</protein>
<evidence type="ECO:0000259" key="1">
    <source>
        <dbReference type="Pfam" id="PF07179"/>
    </source>
</evidence>
<evidence type="ECO:0000313" key="3">
    <source>
        <dbReference type="EMBL" id="KWX07939.1"/>
    </source>
</evidence>
<name>A0A132N471_9ACTN</name>
<sequence>MEFLQALAGSEVLLPQPEGHGEQTVLPIMQEQDGQQFIPAFTSTERLAEAGLAGQDVVAVGGAELGAHWPADPLPLTLNPGSEISVAVPPEAMRALPNLLGS</sequence>
<dbReference type="PATRIC" id="fig|1469144.8.peg.4371"/>
<dbReference type="AlphaFoldDB" id="A0A132N471"/>
<dbReference type="Proteomes" id="UP000070598">
    <property type="component" value="Unassembled WGS sequence"/>
</dbReference>
<comment type="caution">
    <text evidence="2">The sequence shown here is derived from an EMBL/GenBank/DDBJ whole genome shotgun (WGS) entry which is preliminary data.</text>
</comment>
<evidence type="ECO:0000313" key="2">
    <source>
        <dbReference type="EMBL" id="KWX04883.1"/>
    </source>
</evidence>
<evidence type="ECO:0000313" key="5">
    <source>
        <dbReference type="Proteomes" id="UP000070659"/>
    </source>
</evidence>
<proteinExistence type="predicted"/>
<organism evidence="2 5">
    <name type="scientific">Carbonactinospora thermoautotrophica</name>
    <dbReference type="NCBI Taxonomy" id="1469144"/>
    <lineage>
        <taxon>Bacteria</taxon>
        <taxon>Bacillati</taxon>
        <taxon>Actinomycetota</taxon>
        <taxon>Actinomycetes</taxon>
        <taxon>Kitasatosporales</taxon>
        <taxon>Carbonactinosporaceae</taxon>
        <taxon>Carbonactinospora</taxon>
    </lineage>
</organism>
<accession>A0A132N471</accession>
<evidence type="ECO:0000313" key="4">
    <source>
        <dbReference type="Proteomes" id="UP000070598"/>
    </source>
</evidence>
<feature type="domain" description="SseB protein N-terminal" evidence="1">
    <location>
        <begin position="2"/>
        <end position="95"/>
    </location>
</feature>
<dbReference type="EMBL" id="JYIK01001024">
    <property type="protein sequence ID" value="KWX07939.1"/>
    <property type="molecule type" value="Genomic_DNA"/>
</dbReference>
<reference evidence="4" key="1">
    <citation type="submission" date="2015-02" db="EMBL/GenBank/DDBJ databases">
        <title>Physiological reanalysis, assessment of diazotrophy, and genome sequences of multiple isolates of Streptomyces thermoautotrophicus.</title>
        <authorList>
            <person name="MacKellar D.C."/>
            <person name="Lieber L."/>
            <person name="Norman J."/>
            <person name="Bolger A."/>
            <person name="Tobin C."/>
            <person name="Murray J.W."/>
            <person name="Friesen M."/>
            <person name="Prell J."/>
        </authorList>
    </citation>
    <scope>NUCLEOTIDE SEQUENCE [LARGE SCALE GENOMIC DNA]</scope>
    <source>
        <strain evidence="4">UBT1</strain>
    </source>
</reference>
<dbReference type="InterPro" id="IPR009839">
    <property type="entry name" value="SseB_N"/>
</dbReference>